<evidence type="ECO:0000313" key="11">
    <source>
        <dbReference type="EMBL" id="SFP27951.1"/>
    </source>
</evidence>
<gene>
    <name evidence="9" type="primary">lpxL</name>
    <name evidence="11" type="ORF">SAMN02910344_00952</name>
</gene>
<evidence type="ECO:0000256" key="4">
    <source>
        <dbReference type="ARBA" id="ARBA00022692"/>
    </source>
</evidence>
<dbReference type="AlphaFoldDB" id="A0A662ZGG8"/>
<dbReference type="UniPathway" id="UPA00030"/>
<dbReference type="GO" id="GO:0009103">
    <property type="term" value="P:lipopolysaccharide biosynthetic process"/>
    <property type="evidence" value="ECO:0007669"/>
    <property type="project" value="UniProtKB-UniRule"/>
</dbReference>
<keyword evidence="1 9" id="KW-1003">Cell membrane</keyword>
<keyword evidence="4 9" id="KW-0812">Transmembrane</keyword>
<keyword evidence="2 9" id="KW-0997">Cell inner membrane</keyword>
<dbReference type="PANTHER" id="PTHR30606">
    <property type="entry name" value="LIPID A BIOSYNTHESIS LAUROYL ACYLTRANSFERASE"/>
    <property type="match status" value="1"/>
</dbReference>
<reference evidence="11 12" key="1">
    <citation type="submission" date="2016-10" db="EMBL/GenBank/DDBJ databases">
        <authorList>
            <person name="Varghese N."/>
            <person name="Submissions S."/>
        </authorList>
    </citation>
    <scope>NUCLEOTIDE SEQUENCE [LARGE SCALE GENOMIC DNA]</scope>
    <source>
        <strain evidence="11 12">DSM 1361</strain>
    </source>
</reference>
<evidence type="ECO:0000256" key="10">
    <source>
        <dbReference type="SAM" id="MobiDB-lite"/>
    </source>
</evidence>
<dbReference type="GO" id="GO:0009245">
    <property type="term" value="P:lipid A biosynthetic process"/>
    <property type="evidence" value="ECO:0007669"/>
    <property type="project" value="InterPro"/>
</dbReference>
<evidence type="ECO:0000256" key="2">
    <source>
        <dbReference type="ARBA" id="ARBA00022519"/>
    </source>
</evidence>
<dbReference type="Proteomes" id="UP000243745">
    <property type="component" value="Unassembled WGS sequence"/>
</dbReference>
<evidence type="ECO:0000256" key="1">
    <source>
        <dbReference type="ARBA" id="ARBA00022475"/>
    </source>
</evidence>
<dbReference type="GO" id="GO:0005886">
    <property type="term" value="C:plasma membrane"/>
    <property type="evidence" value="ECO:0007669"/>
    <property type="project" value="UniProtKB-SubCell"/>
</dbReference>
<feature type="transmembrane region" description="Helical" evidence="9">
    <location>
        <begin position="47"/>
        <end position="75"/>
    </location>
</feature>
<feature type="short sequence motif" description="HXXXXD motif" evidence="9">
    <location>
        <begin position="157"/>
        <end position="162"/>
    </location>
</feature>
<comment type="function">
    <text evidence="9">Catalyzes the transfer of an acyl chain from an acyl-[acyl-carrier-protein] (ACP) to a Kdo(2)-lipid IV(A) to form a Kdo(2)-(acyl)-lipid IV(A).</text>
</comment>
<dbReference type="RefSeq" id="WP_232218274.1">
    <property type="nucleotide sequence ID" value="NZ_FOXF01000012.1"/>
</dbReference>
<accession>A0A662ZGG8</accession>
<keyword evidence="3 9" id="KW-0808">Transferase</keyword>
<comment type="pathway">
    <text evidence="9">Glycolipid biosynthesis; KDO(2)-lipid A biosynthesis; KDO(2)-lipid A from CMP-3-deoxy-D-manno-octulosonate and lipid IV(A): step 3/4.</text>
</comment>
<dbReference type="HAMAP" id="MF_01942">
    <property type="entry name" value="Lipid_A_LpxL_LpxP"/>
    <property type="match status" value="1"/>
</dbReference>
<comment type="pathway">
    <text evidence="9">Bacterial outer membrane biogenesis; lipopolysaccharide biosynthesis.</text>
</comment>
<name>A0A662ZGG8_9GAMM</name>
<comment type="catalytic activity">
    <reaction evidence="9">
        <text>an alpha-Kdo-(2-&gt;4)-alpha-Kdo-(2-&gt;6)-lipid IVA + a fatty acyl-[ACP] = an alpha-Kdo-(2-&gt;4)-alpha-Kdo-(2-&gt;6)-(acyl)-lipid IVA + holo-[ACP]</text>
        <dbReference type="Rhea" id="RHEA:69396"/>
        <dbReference type="Rhea" id="RHEA-COMP:9685"/>
        <dbReference type="Rhea" id="RHEA-COMP:14125"/>
        <dbReference type="ChEBI" id="CHEBI:64479"/>
        <dbReference type="ChEBI" id="CHEBI:138651"/>
        <dbReference type="ChEBI" id="CHEBI:176429"/>
        <dbReference type="ChEBI" id="CHEBI:176430"/>
        <dbReference type="EC" id="2.3.1.241"/>
    </reaction>
</comment>
<keyword evidence="8 9" id="KW-0012">Acyltransferase</keyword>
<keyword evidence="5 9" id="KW-0448">Lipopolysaccharide biosynthesis</keyword>
<evidence type="ECO:0000256" key="3">
    <source>
        <dbReference type="ARBA" id="ARBA00022679"/>
    </source>
</evidence>
<evidence type="ECO:0000256" key="7">
    <source>
        <dbReference type="ARBA" id="ARBA00023136"/>
    </source>
</evidence>
<dbReference type="CDD" id="cd07984">
    <property type="entry name" value="LPLAT_LABLAT-like"/>
    <property type="match status" value="1"/>
</dbReference>
<dbReference type="EC" id="2.3.1.241" evidence="9"/>
<dbReference type="NCBIfam" id="TIGR02207">
    <property type="entry name" value="lipid_A_htrB"/>
    <property type="match status" value="1"/>
</dbReference>
<evidence type="ECO:0000256" key="9">
    <source>
        <dbReference type="HAMAP-Rule" id="MF_01942"/>
    </source>
</evidence>
<dbReference type="PIRSF" id="PIRSF026649">
    <property type="entry name" value="MsbB"/>
    <property type="match status" value="1"/>
</dbReference>
<dbReference type="InterPro" id="IPR011920">
    <property type="entry name" value="Lipid_A_LpxL_LpxP"/>
</dbReference>
<evidence type="ECO:0000256" key="8">
    <source>
        <dbReference type="ARBA" id="ARBA00023315"/>
    </source>
</evidence>
<dbReference type="UniPathway" id="UPA00360">
    <property type="reaction ID" value="UER00485"/>
</dbReference>
<feature type="region of interest" description="Disordered" evidence="10">
    <location>
        <begin position="1"/>
        <end position="22"/>
    </location>
</feature>
<comment type="subcellular location">
    <subcellularLocation>
        <location evidence="9">Cell inner membrane</location>
        <topology evidence="9">Single-pass membrane protein</topology>
    </subcellularLocation>
</comment>
<proteinExistence type="inferred from homology"/>
<sequence length="335" mass="39057">MTDNQKDSHKSTVERSKDVYHSKAQSNPRITLAMMHPRYWPQWFASWILRLIILLPYPVFMTIGRLLGYIAMAILPRRRHISEQNFKLAFPDMPDEEIHRLTKEHFANCGMGIFETGMAWYWPEWRLKRLVHIDPEELRKARELAESGKGIVVLTCHFVTLELMARIYGTNIKKGVGVYRPNDNPVIEYMQVKGRTRSNLYLVDRKEPRPIVKALMKGLPIWYAPDQDYGKRLPHVFAPFFAVKDAATVTGTAGFAKIRNTVVQPSYSIRLPKFKGYRLVVKDIIRDFPTGDDYQDATTCNHAVESMIMEALPQYMWLHRRFKTTPDGSDRYHNL</sequence>
<dbReference type="InterPro" id="IPR004960">
    <property type="entry name" value="LipA_acyltrans"/>
</dbReference>
<evidence type="ECO:0000256" key="5">
    <source>
        <dbReference type="ARBA" id="ARBA00022985"/>
    </source>
</evidence>
<feature type="compositionally biased region" description="Basic and acidic residues" evidence="10">
    <location>
        <begin position="1"/>
        <end position="21"/>
    </location>
</feature>
<dbReference type="PANTHER" id="PTHR30606:SF9">
    <property type="entry name" value="LIPID A BIOSYNTHESIS LAUROYLTRANSFERASE"/>
    <property type="match status" value="1"/>
</dbReference>
<comment type="similarity">
    <text evidence="9">Belongs to the LpxL/LpxM/LpxP family.</text>
</comment>
<keyword evidence="7 9" id="KW-0472">Membrane</keyword>
<keyword evidence="6 9" id="KW-1133">Transmembrane helix</keyword>
<protein>
    <recommendedName>
        <fullName evidence="9">Lipid A biosynthesis acyltransferase</fullName>
        <ecNumber evidence="9">2.3.1.241</ecNumber>
    </recommendedName>
    <alternativeName>
        <fullName evidence="9">Kdo(2)-lipid IV(A) acyltransferase</fullName>
    </alternativeName>
</protein>
<organism evidence="11 12">
    <name type="scientific">Ruminobacter amylophilus</name>
    <dbReference type="NCBI Taxonomy" id="867"/>
    <lineage>
        <taxon>Bacteria</taxon>
        <taxon>Pseudomonadati</taxon>
        <taxon>Pseudomonadota</taxon>
        <taxon>Gammaproteobacteria</taxon>
        <taxon>Aeromonadales</taxon>
        <taxon>Succinivibrionaceae</taxon>
        <taxon>Ruminobacter</taxon>
    </lineage>
</organism>
<evidence type="ECO:0000256" key="6">
    <source>
        <dbReference type="ARBA" id="ARBA00022989"/>
    </source>
</evidence>
<dbReference type="EMBL" id="FOXF01000012">
    <property type="protein sequence ID" value="SFP27951.1"/>
    <property type="molecule type" value="Genomic_DNA"/>
</dbReference>
<evidence type="ECO:0000313" key="12">
    <source>
        <dbReference type="Proteomes" id="UP000243745"/>
    </source>
</evidence>
<dbReference type="GO" id="GO:0036104">
    <property type="term" value="P:Kdo2-lipid A biosynthetic process"/>
    <property type="evidence" value="ECO:0007669"/>
    <property type="project" value="UniProtKB-UniRule"/>
</dbReference>
<dbReference type="Pfam" id="PF03279">
    <property type="entry name" value="Lip_A_acyltrans"/>
    <property type="match status" value="1"/>
</dbReference>
<dbReference type="GO" id="GO:0008913">
    <property type="term" value="F:Kdo2-lipid IVA acyltransferase activity"/>
    <property type="evidence" value="ECO:0007669"/>
    <property type="project" value="UniProtKB-EC"/>
</dbReference>
<keyword evidence="12" id="KW-1185">Reference proteome</keyword>